<feature type="compositionally biased region" description="Basic and acidic residues" evidence="1">
    <location>
        <begin position="23"/>
        <end position="41"/>
    </location>
</feature>
<organism evidence="2">
    <name type="scientific">bioreactor metagenome</name>
    <dbReference type="NCBI Taxonomy" id="1076179"/>
    <lineage>
        <taxon>unclassified sequences</taxon>
        <taxon>metagenomes</taxon>
        <taxon>ecological metagenomes</taxon>
    </lineage>
</organism>
<proteinExistence type="predicted"/>
<accession>A0A645EG64</accession>
<feature type="region of interest" description="Disordered" evidence="1">
    <location>
        <begin position="22"/>
        <end position="41"/>
    </location>
</feature>
<comment type="caution">
    <text evidence="2">The sequence shown here is derived from an EMBL/GenBank/DDBJ whole genome shotgun (WGS) entry which is preliminary data.</text>
</comment>
<sequence>MLETEGGSLGIVAFNTEYIAVDHQSKTQEKSRKDASKKESSYRYTACNHGIHDHVVAGRNQEPFNR</sequence>
<protein>
    <submittedName>
        <fullName evidence="2">Uncharacterized protein</fullName>
    </submittedName>
</protein>
<dbReference type="EMBL" id="VSSQ01045690">
    <property type="protein sequence ID" value="MPM99602.1"/>
    <property type="molecule type" value="Genomic_DNA"/>
</dbReference>
<evidence type="ECO:0000256" key="1">
    <source>
        <dbReference type="SAM" id="MobiDB-lite"/>
    </source>
</evidence>
<dbReference type="AlphaFoldDB" id="A0A645EG64"/>
<name>A0A645EG64_9ZZZZ</name>
<reference evidence="2" key="1">
    <citation type="submission" date="2019-08" db="EMBL/GenBank/DDBJ databases">
        <authorList>
            <person name="Kucharzyk K."/>
            <person name="Murdoch R.W."/>
            <person name="Higgins S."/>
            <person name="Loffler F."/>
        </authorList>
    </citation>
    <scope>NUCLEOTIDE SEQUENCE</scope>
</reference>
<evidence type="ECO:0000313" key="2">
    <source>
        <dbReference type="EMBL" id="MPM99602.1"/>
    </source>
</evidence>
<gene>
    <name evidence="2" type="ORF">SDC9_146794</name>
</gene>